<protein>
    <submittedName>
        <fullName evidence="4">ATP-binding cassette domain-containing protein</fullName>
    </submittedName>
</protein>
<dbReference type="GO" id="GO:0005524">
    <property type="term" value="F:ATP binding"/>
    <property type="evidence" value="ECO:0007669"/>
    <property type="project" value="UniProtKB-KW"/>
</dbReference>
<organism evidence="4 5">
    <name type="scientific">Actinomadura adrarensis</name>
    <dbReference type="NCBI Taxonomy" id="1819600"/>
    <lineage>
        <taxon>Bacteria</taxon>
        <taxon>Bacillati</taxon>
        <taxon>Actinomycetota</taxon>
        <taxon>Actinomycetes</taxon>
        <taxon>Streptosporangiales</taxon>
        <taxon>Thermomonosporaceae</taxon>
        <taxon>Actinomadura</taxon>
    </lineage>
</organism>
<gene>
    <name evidence="4" type="ORF">ACFQ07_01715</name>
</gene>
<dbReference type="InterPro" id="IPR027417">
    <property type="entry name" value="P-loop_NTPase"/>
</dbReference>
<feature type="domain" description="ABC transporter" evidence="3">
    <location>
        <begin position="30"/>
        <end position="73"/>
    </location>
</feature>
<name>A0ABW3C8T9_9ACTN</name>
<dbReference type="EMBL" id="JBHTIR010000194">
    <property type="protein sequence ID" value="MFD0850931.1"/>
    <property type="molecule type" value="Genomic_DNA"/>
</dbReference>
<keyword evidence="5" id="KW-1185">Reference proteome</keyword>
<dbReference type="PANTHER" id="PTHR43158:SF2">
    <property type="entry name" value="SKFA PEPTIDE EXPORT ATP-BINDING PROTEIN SKFE"/>
    <property type="match status" value="1"/>
</dbReference>
<dbReference type="InterPro" id="IPR003439">
    <property type="entry name" value="ABC_transporter-like_ATP-bd"/>
</dbReference>
<keyword evidence="1" id="KW-0547">Nucleotide-binding</keyword>
<accession>A0ABW3C8T9</accession>
<evidence type="ECO:0000313" key="5">
    <source>
        <dbReference type="Proteomes" id="UP001597083"/>
    </source>
</evidence>
<reference evidence="5" key="1">
    <citation type="journal article" date="2019" name="Int. J. Syst. Evol. Microbiol.">
        <title>The Global Catalogue of Microorganisms (GCM) 10K type strain sequencing project: providing services to taxonomists for standard genome sequencing and annotation.</title>
        <authorList>
            <consortium name="The Broad Institute Genomics Platform"/>
            <consortium name="The Broad Institute Genome Sequencing Center for Infectious Disease"/>
            <person name="Wu L."/>
            <person name="Ma J."/>
        </authorList>
    </citation>
    <scope>NUCLEOTIDE SEQUENCE [LARGE SCALE GENOMIC DNA]</scope>
    <source>
        <strain evidence="5">JCM 31696</strain>
    </source>
</reference>
<dbReference type="PANTHER" id="PTHR43158">
    <property type="entry name" value="SKFA PEPTIDE EXPORT ATP-BINDING PROTEIN SKFE"/>
    <property type="match status" value="1"/>
</dbReference>
<evidence type="ECO:0000259" key="3">
    <source>
        <dbReference type="Pfam" id="PF00005"/>
    </source>
</evidence>
<feature type="non-terminal residue" evidence="4">
    <location>
        <position position="85"/>
    </location>
</feature>
<evidence type="ECO:0000256" key="1">
    <source>
        <dbReference type="ARBA" id="ARBA00022741"/>
    </source>
</evidence>
<dbReference type="Pfam" id="PF00005">
    <property type="entry name" value="ABC_tran"/>
    <property type="match status" value="1"/>
</dbReference>
<dbReference type="Proteomes" id="UP001597083">
    <property type="component" value="Unassembled WGS sequence"/>
</dbReference>
<evidence type="ECO:0000313" key="4">
    <source>
        <dbReference type="EMBL" id="MFD0850931.1"/>
    </source>
</evidence>
<dbReference type="Gene3D" id="3.40.50.300">
    <property type="entry name" value="P-loop containing nucleotide triphosphate hydrolases"/>
    <property type="match status" value="1"/>
</dbReference>
<comment type="caution">
    <text evidence="4">The sequence shown here is derived from an EMBL/GenBank/DDBJ whole genome shotgun (WGS) entry which is preliminary data.</text>
</comment>
<dbReference type="SUPFAM" id="SSF52540">
    <property type="entry name" value="P-loop containing nucleoside triphosphate hydrolases"/>
    <property type="match status" value="1"/>
</dbReference>
<sequence length="85" mass="8693">MSTVIVESARSRAHLNATGLHVVRGGNTVLTGVDLTVSPGQRLGVVGENGRGKSTLLQVLTGTLTPDSGTVQRVGTLGVADQEMP</sequence>
<keyword evidence="2 4" id="KW-0067">ATP-binding</keyword>
<proteinExistence type="predicted"/>
<evidence type="ECO:0000256" key="2">
    <source>
        <dbReference type="ARBA" id="ARBA00022840"/>
    </source>
</evidence>